<dbReference type="GO" id="GO:0004803">
    <property type="term" value="F:transposase activity"/>
    <property type="evidence" value="ECO:0007669"/>
    <property type="project" value="InterPro"/>
</dbReference>
<dbReference type="RefSeq" id="WP_109258299.1">
    <property type="nucleotide sequence ID" value="NZ_JRFS01000025.1"/>
</dbReference>
<name>A0A2U2EF74_9FIRM</name>
<dbReference type="Pfam" id="PF02371">
    <property type="entry name" value="Transposase_20"/>
    <property type="match status" value="1"/>
</dbReference>
<dbReference type="PANTHER" id="PTHR33055:SF15">
    <property type="entry name" value="TRANSPOSASE-RELATED"/>
    <property type="match status" value="1"/>
</dbReference>
<sequence>MKDLLEISCGLDVHKEKIVACILTGPLGKPTRSEIREFSTLIPDMIALRNWIVSKNCHHVAMESTGIYWMPIYEILEDAFSGDITLLVVNARHMKNVPGKKTDMRDSEWISTLLRAGLLNGSFIPEKKIREFRDLNRYRKSVIRDITSQKNRIEKFLQSSGFRLSSFISDIFGASGRNIILHLIEHGQIDKTALDSCLKTKTRNRIDEILMSVNGTLSEHQKAFLRILMTHYDSLKKHLAEIETSLEEDMAPFALQVEQLNSIYGISTTASCAIIAEIGIDMKPFKTAEHICSWAGLCPGNNESAGKRKSTSVTKGNPYIKSMLCEIAWVIAGKRNTYLSAWYWRIKQKKGAKKAIVALARKLLVIIYTMLKQGTLFDESCFETRRKHCEQKQLSRYIRELEKHGYHVEAQS</sequence>
<dbReference type="NCBIfam" id="NF033542">
    <property type="entry name" value="transpos_IS110"/>
    <property type="match status" value="1"/>
</dbReference>
<dbReference type="Proteomes" id="UP000245905">
    <property type="component" value="Unassembled WGS sequence"/>
</dbReference>
<evidence type="ECO:0000259" key="2">
    <source>
        <dbReference type="Pfam" id="PF02371"/>
    </source>
</evidence>
<proteinExistence type="predicted"/>
<dbReference type="AlphaFoldDB" id="A0A2U2EF74"/>
<organism evidence="3 4">
    <name type="scientific">Agathobacter rectalis</name>
    <dbReference type="NCBI Taxonomy" id="39491"/>
    <lineage>
        <taxon>Bacteria</taxon>
        <taxon>Bacillati</taxon>
        <taxon>Bacillota</taxon>
        <taxon>Clostridia</taxon>
        <taxon>Lachnospirales</taxon>
        <taxon>Lachnospiraceae</taxon>
        <taxon>Agathobacter</taxon>
    </lineage>
</organism>
<dbReference type="Pfam" id="PF01548">
    <property type="entry name" value="DEDD_Tnp_IS110"/>
    <property type="match status" value="1"/>
</dbReference>
<feature type="domain" description="Transposase IS110-like N-terminal" evidence="1">
    <location>
        <begin position="9"/>
        <end position="159"/>
    </location>
</feature>
<evidence type="ECO:0000313" key="3">
    <source>
        <dbReference type="EMBL" id="PWE83166.1"/>
    </source>
</evidence>
<protein>
    <submittedName>
        <fullName evidence="3">Pyruvate water dikinase</fullName>
    </submittedName>
</protein>
<keyword evidence="3" id="KW-0808">Transferase</keyword>
<feature type="domain" description="Transposase IS116/IS110/IS902 C-terminal" evidence="2">
    <location>
        <begin position="258"/>
        <end position="338"/>
    </location>
</feature>
<keyword evidence="3" id="KW-0670">Pyruvate</keyword>
<dbReference type="InterPro" id="IPR047650">
    <property type="entry name" value="Transpos_IS110"/>
</dbReference>
<gene>
    <name evidence="3" type="ORF">LD38_11380</name>
</gene>
<evidence type="ECO:0000313" key="4">
    <source>
        <dbReference type="Proteomes" id="UP000245905"/>
    </source>
</evidence>
<accession>A0A2U2EF74</accession>
<evidence type="ECO:0000259" key="1">
    <source>
        <dbReference type="Pfam" id="PF01548"/>
    </source>
</evidence>
<dbReference type="InterPro" id="IPR002525">
    <property type="entry name" value="Transp_IS110-like_N"/>
</dbReference>
<dbReference type="GO" id="GO:0003677">
    <property type="term" value="F:DNA binding"/>
    <property type="evidence" value="ECO:0007669"/>
    <property type="project" value="InterPro"/>
</dbReference>
<keyword evidence="3" id="KW-0418">Kinase</keyword>
<dbReference type="PANTHER" id="PTHR33055">
    <property type="entry name" value="TRANSPOSASE FOR INSERTION SEQUENCE ELEMENT IS1111A"/>
    <property type="match status" value="1"/>
</dbReference>
<dbReference type="GO" id="GO:0016301">
    <property type="term" value="F:kinase activity"/>
    <property type="evidence" value="ECO:0007669"/>
    <property type="project" value="UniProtKB-KW"/>
</dbReference>
<reference evidence="3 4" key="1">
    <citation type="submission" date="2014-09" db="EMBL/GenBank/DDBJ databases">
        <title>Butyrate-producing bacteria isolated from human gut.</title>
        <authorList>
            <person name="Zhang Q."/>
            <person name="Zhao L."/>
        </authorList>
    </citation>
    <scope>NUCLEOTIDE SEQUENCE [LARGE SCALE GENOMIC DNA]</scope>
    <source>
        <strain evidence="3 4">R22</strain>
    </source>
</reference>
<dbReference type="GO" id="GO:0006313">
    <property type="term" value="P:DNA transposition"/>
    <property type="evidence" value="ECO:0007669"/>
    <property type="project" value="InterPro"/>
</dbReference>
<dbReference type="InterPro" id="IPR003346">
    <property type="entry name" value="Transposase_20"/>
</dbReference>
<dbReference type="EMBL" id="JRFS01000025">
    <property type="protein sequence ID" value="PWE83166.1"/>
    <property type="molecule type" value="Genomic_DNA"/>
</dbReference>
<comment type="caution">
    <text evidence="3">The sequence shown here is derived from an EMBL/GenBank/DDBJ whole genome shotgun (WGS) entry which is preliminary data.</text>
</comment>